<keyword evidence="2" id="KW-1185">Reference proteome</keyword>
<dbReference type="EMBL" id="CAJVPT010010777">
    <property type="protein sequence ID" value="CAG8573334.1"/>
    <property type="molecule type" value="Genomic_DNA"/>
</dbReference>
<dbReference type="Proteomes" id="UP000789525">
    <property type="component" value="Unassembled WGS sequence"/>
</dbReference>
<name>A0ACA9M954_9GLOM</name>
<proteinExistence type="predicted"/>
<protein>
    <submittedName>
        <fullName evidence="1">14655_t:CDS:1</fullName>
    </submittedName>
</protein>
<accession>A0ACA9M954</accession>
<gene>
    <name evidence="1" type="ORF">ACOLOM_LOCUS5684</name>
</gene>
<evidence type="ECO:0000313" key="2">
    <source>
        <dbReference type="Proteomes" id="UP000789525"/>
    </source>
</evidence>
<evidence type="ECO:0000313" key="1">
    <source>
        <dbReference type="EMBL" id="CAG8573334.1"/>
    </source>
</evidence>
<comment type="caution">
    <text evidence="1">The sequence shown here is derived from an EMBL/GenBank/DDBJ whole genome shotgun (WGS) entry which is preliminary data.</text>
</comment>
<reference evidence="1" key="1">
    <citation type="submission" date="2021-06" db="EMBL/GenBank/DDBJ databases">
        <authorList>
            <person name="Kallberg Y."/>
            <person name="Tangrot J."/>
            <person name="Rosling A."/>
        </authorList>
    </citation>
    <scope>NUCLEOTIDE SEQUENCE</scope>
    <source>
        <strain evidence="1">CL356</strain>
    </source>
</reference>
<organism evidence="1 2">
    <name type="scientific">Acaulospora colombiana</name>
    <dbReference type="NCBI Taxonomy" id="27376"/>
    <lineage>
        <taxon>Eukaryota</taxon>
        <taxon>Fungi</taxon>
        <taxon>Fungi incertae sedis</taxon>
        <taxon>Mucoromycota</taxon>
        <taxon>Glomeromycotina</taxon>
        <taxon>Glomeromycetes</taxon>
        <taxon>Diversisporales</taxon>
        <taxon>Acaulosporaceae</taxon>
        <taxon>Acaulospora</taxon>
    </lineage>
</organism>
<sequence length="154" mass="18339">MRLTGQIRKEQGLSAPQNVNSTYKAIERPSRRFNPLKVSTRLQKDLPYSSKPRITRPAQAKTYLQKRAVVLEPEEKRALILLQQMRALEKEKTTKRRAKQEERRTAHRKVIAKEEEKKGEKQKEQRKEYMRLAGQKQKRELDTENHSHKRRKKA</sequence>